<accession>A0ABS4E3H7</accession>
<proteinExistence type="predicted"/>
<protein>
    <submittedName>
        <fullName evidence="1">Uncharacterized protein</fullName>
    </submittedName>
</protein>
<evidence type="ECO:0000313" key="2">
    <source>
        <dbReference type="Proteomes" id="UP000759443"/>
    </source>
</evidence>
<dbReference type="Proteomes" id="UP000759443">
    <property type="component" value="Unassembled WGS sequence"/>
</dbReference>
<gene>
    <name evidence="1" type="ORF">J2Z17_003946</name>
</gene>
<keyword evidence="2" id="KW-1185">Reference proteome</keyword>
<sequence length="94" mass="10501">MSMEDETQEDAILLARVDSSYWLLDGEPYLTAMLSAQAPYPKPVRCLEFATVAELNAVLPEGQTQGALWGVHPAIIDRLKRHDELVLVEFADDD</sequence>
<dbReference type="EMBL" id="JAGGJU010000011">
    <property type="protein sequence ID" value="MBP1852489.1"/>
    <property type="molecule type" value="Genomic_DNA"/>
</dbReference>
<reference evidence="1 2" key="1">
    <citation type="submission" date="2021-03" db="EMBL/GenBank/DDBJ databases">
        <title>Genomic Encyclopedia of Type Strains, Phase IV (KMG-IV): sequencing the most valuable type-strain genomes for metagenomic binning, comparative biology and taxonomic classification.</title>
        <authorList>
            <person name="Goeker M."/>
        </authorList>
    </citation>
    <scope>NUCLEOTIDE SEQUENCE [LARGE SCALE GENOMIC DNA]</scope>
    <source>
        <strain evidence="1 2">DSM 21600</strain>
    </source>
</reference>
<comment type="caution">
    <text evidence="1">The sequence shown here is derived from an EMBL/GenBank/DDBJ whole genome shotgun (WGS) entry which is preliminary data.</text>
</comment>
<evidence type="ECO:0000313" key="1">
    <source>
        <dbReference type="EMBL" id="MBP1852489.1"/>
    </source>
</evidence>
<dbReference type="RefSeq" id="WP_209947321.1">
    <property type="nucleotide sequence ID" value="NZ_JAGGJU010000011.1"/>
</dbReference>
<organism evidence="1 2">
    <name type="scientific">Rhizobium halophytocola</name>
    <dbReference type="NCBI Taxonomy" id="735519"/>
    <lineage>
        <taxon>Bacteria</taxon>
        <taxon>Pseudomonadati</taxon>
        <taxon>Pseudomonadota</taxon>
        <taxon>Alphaproteobacteria</taxon>
        <taxon>Hyphomicrobiales</taxon>
        <taxon>Rhizobiaceae</taxon>
        <taxon>Rhizobium/Agrobacterium group</taxon>
        <taxon>Rhizobium</taxon>
    </lineage>
</organism>
<name>A0ABS4E3H7_9HYPH</name>